<dbReference type="PROSITE" id="PS51318">
    <property type="entry name" value="TAT"/>
    <property type="match status" value="1"/>
</dbReference>
<dbReference type="PANTHER" id="PTHR22870:SF408">
    <property type="entry name" value="OS09G0560450 PROTEIN"/>
    <property type="match status" value="1"/>
</dbReference>
<evidence type="ECO:0000256" key="3">
    <source>
        <dbReference type="SAM" id="SignalP"/>
    </source>
</evidence>
<feature type="region of interest" description="Disordered" evidence="2">
    <location>
        <begin position="528"/>
        <end position="553"/>
    </location>
</feature>
<reference evidence="5 6" key="1">
    <citation type="journal article" date="2014" name="Int. J. Syst. Evol. Microbiol.">
        <title>Nocardioides zeae sp. nov., isolated from the stem of Zea mays.</title>
        <authorList>
            <person name="Glaeser S.P."/>
            <person name="McInroy J.A."/>
            <person name="Busse H.J."/>
            <person name="Kampfer P."/>
        </authorList>
    </citation>
    <scope>NUCLEOTIDE SEQUENCE [LARGE SCALE GENOMIC DNA]</scope>
    <source>
        <strain evidence="5 6">JCM 30728</strain>
    </source>
</reference>
<keyword evidence="6" id="KW-1185">Reference proteome</keyword>
<dbReference type="Gene3D" id="2.130.10.30">
    <property type="entry name" value="Regulator of chromosome condensation 1/beta-lactamase-inhibitor protein II"/>
    <property type="match status" value="2"/>
</dbReference>
<dbReference type="RefSeq" id="WP_163774183.1">
    <property type="nucleotide sequence ID" value="NZ_JAAGXA010000019.1"/>
</dbReference>
<evidence type="ECO:0000256" key="1">
    <source>
        <dbReference type="ARBA" id="ARBA00022737"/>
    </source>
</evidence>
<dbReference type="PROSITE" id="PS00626">
    <property type="entry name" value="RCC1_2"/>
    <property type="match status" value="2"/>
</dbReference>
<protein>
    <recommendedName>
        <fullName evidence="4">RCC1-like domain-containing protein</fullName>
    </recommendedName>
</protein>
<keyword evidence="3" id="KW-0732">Signal</keyword>
<dbReference type="InterPro" id="IPR000408">
    <property type="entry name" value="Reg_chr_condens"/>
</dbReference>
<evidence type="ECO:0000256" key="2">
    <source>
        <dbReference type="SAM" id="MobiDB-lite"/>
    </source>
</evidence>
<feature type="domain" description="RCC1-like" evidence="4">
    <location>
        <begin position="180"/>
        <end position="549"/>
    </location>
</feature>
<dbReference type="Proteomes" id="UP000468687">
    <property type="component" value="Unassembled WGS sequence"/>
</dbReference>
<name>A0A6P0HQC8_9ACTN</name>
<accession>A0A6P0HQC8</accession>
<dbReference type="InterPro" id="IPR058923">
    <property type="entry name" value="RCC1-like_dom"/>
</dbReference>
<sequence length="553" mass="53706">MSITTPRTSRRTVIRTTLWTAPAVSVVATAPAWAASTGTSVAMARRTPTTASARAFDPGQAQGVSVVVTNPSDGSPVVGRAVTFTLATPAPTWLRLVDSAGVAVTSVVVASDARGVATAPVLVVGVAGGTTADVVASLSDPSGTVSPVSWSFAQAARGLSPSGPVGTAGRFTGAYADGRAFTWGTQTEGQLGVGSSASIAYLPAAVSATAPSTLAGRDVVSLAAGDEHMLALTADGTVHGWGRSTYGQLGNGTATSNLVPGSVSTAQGSSLAGRTVTAIAVGAFFSLALASDGTVHAWGRNSDSQLGDGTTDSRSLPVQVGTMVGSSLEGRRIVAIAAGNGHSLALDADGNLHSWGRNSSGVLGQGTVGGSRAVPALVSSTPGTQAGVSAVAAGANYTLALAVDGTVHAWGTNAQGQLGSSATLGGTLSVPTPVATTGSSSLAGKAVVAIAGGQQHALAVASDGTLHSWGANGASQLGWGGTTNQGLPGAVATGSPSSLAGRTIVAASGMRSTSFALAADGTFHSWGSDANGERADGDGVSSGATPTQIVGIG</sequence>
<dbReference type="InterPro" id="IPR051210">
    <property type="entry name" value="Ub_ligase/GEF_domain"/>
</dbReference>
<comment type="caution">
    <text evidence="5">The sequence shown here is derived from an EMBL/GenBank/DDBJ whole genome shotgun (WGS) entry which is preliminary data.</text>
</comment>
<feature type="signal peptide" evidence="3">
    <location>
        <begin position="1"/>
        <end position="34"/>
    </location>
</feature>
<feature type="compositionally biased region" description="Polar residues" evidence="2">
    <location>
        <begin position="542"/>
        <end position="553"/>
    </location>
</feature>
<evidence type="ECO:0000313" key="6">
    <source>
        <dbReference type="Proteomes" id="UP000468687"/>
    </source>
</evidence>
<dbReference type="PRINTS" id="PR00633">
    <property type="entry name" value="RCCNDNSATION"/>
</dbReference>
<dbReference type="PANTHER" id="PTHR22870">
    <property type="entry name" value="REGULATOR OF CHROMOSOME CONDENSATION"/>
    <property type="match status" value="1"/>
</dbReference>
<gene>
    <name evidence="5" type="ORF">G3T38_19135</name>
</gene>
<dbReference type="InterPro" id="IPR006311">
    <property type="entry name" value="TAT_signal"/>
</dbReference>
<evidence type="ECO:0000259" key="4">
    <source>
        <dbReference type="Pfam" id="PF25390"/>
    </source>
</evidence>
<evidence type="ECO:0000313" key="5">
    <source>
        <dbReference type="EMBL" id="NEN80374.1"/>
    </source>
</evidence>
<dbReference type="Pfam" id="PF25390">
    <property type="entry name" value="WD40_RLD"/>
    <property type="match status" value="1"/>
</dbReference>
<dbReference type="PROSITE" id="PS50012">
    <property type="entry name" value="RCC1_3"/>
    <property type="match status" value="6"/>
</dbReference>
<organism evidence="5 6">
    <name type="scientific">Nocardioides zeae</name>
    <dbReference type="NCBI Taxonomy" id="1457234"/>
    <lineage>
        <taxon>Bacteria</taxon>
        <taxon>Bacillati</taxon>
        <taxon>Actinomycetota</taxon>
        <taxon>Actinomycetes</taxon>
        <taxon>Propionibacteriales</taxon>
        <taxon>Nocardioidaceae</taxon>
        <taxon>Nocardioides</taxon>
    </lineage>
</organism>
<dbReference type="InterPro" id="IPR009091">
    <property type="entry name" value="RCC1/BLIP-II"/>
</dbReference>
<dbReference type="AlphaFoldDB" id="A0A6P0HQC8"/>
<feature type="chain" id="PRO_5026900480" description="RCC1-like domain-containing protein" evidence="3">
    <location>
        <begin position="35"/>
        <end position="553"/>
    </location>
</feature>
<dbReference type="EMBL" id="JAAGXA010000019">
    <property type="protein sequence ID" value="NEN80374.1"/>
    <property type="molecule type" value="Genomic_DNA"/>
</dbReference>
<dbReference type="SUPFAM" id="SSF50985">
    <property type="entry name" value="RCC1/BLIP-II"/>
    <property type="match status" value="1"/>
</dbReference>
<proteinExistence type="predicted"/>
<keyword evidence="1" id="KW-0677">Repeat</keyword>